<reference evidence="2" key="1">
    <citation type="journal article" date="2020" name="Stud. Mycol.">
        <title>101 Dothideomycetes genomes: a test case for predicting lifestyles and emergence of pathogens.</title>
        <authorList>
            <person name="Haridas S."/>
            <person name="Albert R."/>
            <person name="Binder M."/>
            <person name="Bloem J."/>
            <person name="Labutti K."/>
            <person name="Salamov A."/>
            <person name="Andreopoulos B."/>
            <person name="Baker S."/>
            <person name="Barry K."/>
            <person name="Bills G."/>
            <person name="Bluhm B."/>
            <person name="Cannon C."/>
            <person name="Castanera R."/>
            <person name="Culley D."/>
            <person name="Daum C."/>
            <person name="Ezra D."/>
            <person name="Gonzalez J."/>
            <person name="Henrissat B."/>
            <person name="Kuo A."/>
            <person name="Liang C."/>
            <person name="Lipzen A."/>
            <person name="Lutzoni F."/>
            <person name="Magnuson J."/>
            <person name="Mondo S."/>
            <person name="Nolan M."/>
            <person name="Ohm R."/>
            <person name="Pangilinan J."/>
            <person name="Park H.-J."/>
            <person name="Ramirez L."/>
            <person name="Alfaro M."/>
            <person name="Sun H."/>
            <person name="Tritt A."/>
            <person name="Yoshinaga Y."/>
            <person name="Zwiers L.-H."/>
            <person name="Turgeon B."/>
            <person name="Goodwin S."/>
            <person name="Spatafora J."/>
            <person name="Crous P."/>
            <person name="Grigoriev I."/>
        </authorList>
    </citation>
    <scope>NUCLEOTIDE SEQUENCE</scope>
    <source>
        <strain evidence="2">CBS 122681</strain>
    </source>
</reference>
<protein>
    <submittedName>
        <fullName evidence="2">Uncharacterized protein</fullName>
    </submittedName>
</protein>
<accession>A0A6A6TDY2</accession>
<dbReference type="AlphaFoldDB" id="A0A6A6TDY2"/>
<gene>
    <name evidence="2" type="ORF">K491DRAFT_341460</name>
</gene>
<evidence type="ECO:0000256" key="1">
    <source>
        <dbReference type="SAM" id="MobiDB-lite"/>
    </source>
</evidence>
<feature type="compositionally biased region" description="Basic residues" evidence="1">
    <location>
        <begin position="1"/>
        <end position="50"/>
    </location>
</feature>
<keyword evidence="3" id="KW-1185">Reference proteome</keyword>
<sequence>MRPRRSRHRHRRLQSCRRHQLQRPRQPRRRRQSHHPMRPRRGRCQSHHPMKANGREIVHDLLSTKPSGAGLGVIIYNKLAPAL</sequence>
<name>A0A6A6TDY2_9PLEO</name>
<dbReference type="EMBL" id="MU004327">
    <property type="protein sequence ID" value="KAF2657208.1"/>
    <property type="molecule type" value="Genomic_DNA"/>
</dbReference>
<dbReference type="Proteomes" id="UP000799324">
    <property type="component" value="Unassembled WGS sequence"/>
</dbReference>
<evidence type="ECO:0000313" key="3">
    <source>
        <dbReference type="Proteomes" id="UP000799324"/>
    </source>
</evidence>
<feature type="region of interest" description="Disordered" evidence="1">
    <location>
        <begin position="1"/>
        <end position="54"/>
    </location>
</feature>
<proteinExistence type="predicted"/>
<organism evidence="2 3">
    <name type="scientific">Lophiostoma macrostomum CBS 122681</name>
    <dbReference type="NCBI Taxonomy" id="1314788"/>
    <lineage>
        <taxon>Eukaryota</taxon>
        <taxon>Fungi</taxon>
        <taxon>Dikarya</taxon>
        <taxon>Ascomycota</taxon>
        <taxon>Pezizomycotina</taxon>
        <taxon>Dothideomycetes</taxon>
        <taxon>Pleosporomycetidae</taxon>
        <taxon>Pleosporales</taxon>
        <taxon>Lophiostomataceae</taxon>
        <taxon>Lophiostoma</taxon>
    </lineage>
</organism>
<evidence type="ECO:0000313" key="2">
    <source>
        <dbReference type="EMBL" id="KAF2657208.1"/>
    </source>
</evidence>